<proteinExistence type="predicted"/>
<protein>
    <submittedName>
        <fullName evidence="2">Uncharacterized protein</fullName>
    </submittedName>
</protein>
<feature type="transmembrane region" description="Helical" evidence="1">
    <location>
        <begin position="112"/>
        <end position="134"/>
    </location>
</feature>
<reference evidence="2" key="1">
    <citation type="journal article" date="2023" name="PhytoFront">
        <title>Draft Genome Resources of Seven Strains of Tilletia horrida, Causal Agent of Kernel Smut of Rice.</title>
        <authorList>
            <person name="Khanal S."/>
            <person name="Antony Babu S."/>
            <person name="Zhou X.G."/>
        </authorList>
    </citation>
    <scope>NUCLEOTIDE SEQUENCE</scope>
    <source>
        <strain evidence="2">TX3</strain>
    </source>
</reference>
<sequence length="249" mass="26963">MGANASIMNTDPPKVHRTLCGLRYDNAFPLASHADHNLPTTCFNDVILEPLATWALLFPILPVLLAAVWVPGAKRVGRSRLVGLVRLRYGEETSERKGVTPRRAPKLRVVGNILYTLLVVAALLMNVLQIVRLALADRGIGLLPFNLAGILIALILMLHPSPPTRSARAATSLALIAFWALMIAFTAVAIATMQKLVGIEDRKGTEYLLSDELIDVGVQIGLYAVFFLVEAARCVGYILGKGTTTSDDL</sequence>
<accession>A0AAN6G7U7</accession>
<keyword evidence="1" id="KW-0812">Transmembrane</keyword>
<feature type="transmembrane region" description="Helical" evidence="1">
    <location>
        <begin position="170"/>
        <end position="193"/>
    </location>
</feature>
<keyword evidence="3" id="KW-1185">Reference proteome</keyword>
<dbReference type="AlphaFoldDB" id="A0AAN6G7U7"/>
<gene>
    <name evidence="2" type="ORF">OC842_006831</name>
</gene>
<organism evidence="2 3">
    <name type="scientific">Tilletia horrida</name>
    <dbReference type="NCBI Taxonomy" id="155126"/>
    <lineage>
        <taxon>Eukaryota</taxon>
        <taxon>Fungi</taxon>
        <taxon>Dikarya</taxon>
        <taxon>Basidiomycota</taxon>
        <taxon>Ustilaginomycotina</taxon>
        <taxon>Exobasidiomycetes</taxon>
        <taxon>Tilletiales</taxon>
        <taxon>Tilletiaceae</taxon>
        <taxon>Tilletia</taxon>
    </lineage>
</organism>
<evidence type="ECO:0000313" key="3">
    <source>
        <dbReference type="Proteomes" id="UP001176521"/>
    </source>
</evidence>
<dbReference type="EMBL" id="JAPDMQ010000689">
    <property type="protein sequence ID" value="KAK0521287.1"/>
    <property type="molecule type" value="Genomic_DNA"/>
</dbReference>
<keyword evidence="1" id="KW-1133">Transmembrane helix</keyword>
<name>A0AAN6G7U7_9BASI</name>
<feature type="transmembrane region" description="Helical" evidence="1">
    <location>
        <begin position="140"/>
        <end position="158"/>
    </location>
</feature>
<feature type="transmembrane region" description="Helical" evidence="1">
    <location>
        <begin position="213"/>
        <end position="232"/>
    </location>
</feature>
<feature type="transmembrane region" description="Helical" evidence="1">
    <location>
        <begin position="51"/>
        <end position="70"/>
    </location>
</feature>
<evidence type="ECO:0000313" key="2">
    <source>
        <dbReference type="EMBL" id="KAK0521287.1"/>
    </source>
</evidence>
<dbReference type="Proteomes" id="UP001176521">
    <property type="component" value="Unassembled WGS sequence"/>
</dbReference>
<keyword evidence="1" id="KW-0472">Membrane</keyword>
<comment type="caution">
    <text evidence="2">The sequence shown here is derived from an EMBL/GenBank/DDBJ whole genome shotgun (WGS) entry which is preliminary data.</text>
</comment>
<evidence type="ECO:0000256" key="1">
    <source>
        <dbReference type="SAM" id="Phobius"/>
    </source>
</evidence>